<dbReference type="Proteomes" id="UP000031982">
    <property type="component" value="Unassembled WGS sequence"/>
</dbReference>
<sequence length="40" mass="4623">MKRKSGLFERWLSEGADQGNFTFSGSLHFPLIVLNWLVKL</sequence>
<reference evidence="1 2" key="1">
    <citation type="submission" date="2015-01" db="EMBL/GenBank/DDBJ databases">
        <title>Genome Assembly of Bacillus badius MTCC 1458.</title>
        <authorList>
            <person name="Verma A."/>
            <person name="Khatri I."/>
            <person name="Mual P."/>
            <person name="Subramanian S."/>
            <person name="Krishnamurthi S."/>
        </authorList>
    </citation>
    <scope>NUCLEOTIDE SEQUENCE [LARGE SCALE GENOMIC DNA]</scope>
    <source>
        <strain evidence="1 2">MTCC 1458</strain>
    </source>
</reference>
<organism evidence="1 2">
    <name type="scientific">Bacillus badius</name>
    <dbReference type="NCBI Taxonomy" id="1455"/>
    <lineage>
        <taxon>Bacteria</taxon>
        <taxon>Bacillati</taxon>
        <taxon>Bacillota</taxon>
        <taxon>Bacilli</taxon>
        <taxon>Bacillales</taxon>
        <taxon>Bacillaceae</taxon>
        <taxon>Pseudobacillus</taxon>
    </lineage>
</organism>
<evidence type="ECO:0008006" key="3">
    <source>
        <dbReference type="Google" id="ProtNLM"/>
    </source>
</evidence>
<dbReference type="EMBL" id="JXLP01000023">
    <property type="protein sequence ID" value="KIL75753.1"/>
    <property type="molecule type" value="Genomic_DNA"/>
</dbReference>
<keyword evidence="2" id="KW-1185">Reference proteome</keyword>
<evidence type="ECO:0000313" key="1">
    <source>
        <dbReference type="EMBL" id="KIL75753.1"/>
    </source>
</evidence>
<protein>
    <recommendedName>
        <fullName evidence="3">Mobile element protein</fullName>
    </recommendedName>
</protein>
<name>A0ABR5APJ8_BACBA</name>
<accession>A0ABR5APJ8</accession>
<proteinExistence type="predicted"/>
<evidence type="ECO:0000313" key="2">
    <source>
        <dbReference type="Proteomes" id="UP000031982"/>
    </source>
</evidence>
<comment type="caution">
    <text evidence="1">The sequence shown here is derived from an EMBL/GenBank/DDBJ whole genome shotgun (WGS) entry which is preliminary data.</text>
</comment>
<gene>
    <name evidence="1" type="ORF">SD77_2815</name>
</gene>